<gene>
    <name evidence="1" type="ORF">CLOSYM_04897</name>
</gene>
<comment type="caution">
    <text evidence="1">The sequence shown here is derived from an EMBL/GenBank/DDBJ whole genome shotgun (WGS) entry which is preliminary data.</text>
</comment>
<dbReference type="EMBL" id="AWSU01000393">
    <property type="protein sequence ID" value="ERI73443.1"/>
    <property type="molecule type" value="Genomic_DNA"/>
</dbReference>
<dbReference type="AlphaFoldDB" id="A0ABC9TQE3"/>
<accession>A0ABC9TQE3</accession>
<name>A0ABC9TQE3_CLOSY</name>
<organism evidence="1 2">
    <name type="scientific">[Clostridium] symbiosum ATCC 14940</name>
    <dbReference type="NCBI Taxonomy" id="411472"/>
    <lineage>
        <taxon>Bacteria</taxon>
        <taxon>Bacillati</taxon>
        <taxon>Bacillota</taxon>
        <taxon>Clostridia</taxon>
        <taxon>Lachnospirales</taxon>
        <taxon>Lachnospiraceae</taxon>
        <taxon>Otoolea</taxon>
    </lineage>
</organism>
<evidence type="ECO:0000313" key="2">
    <source>
        <dbReference type="Proteomes" id="UP000016491"/>
    </source>
</evidence>
<reference evidence="1 2" key="1">
    <citation type="submission" date="2013-07" db="EMBL/GenBank/DDBJ databases">
        <authorList>
            <person name="Weinstock G."/>
            <person name="Sodergren E."/>
            <person name="Wylie T."/>
            <person name="Fulton L."/>
            <person name="Fulton R."/>
            <person name="Fronick C."/>
            <person name="O'Laughlin M."/>
            <person name="Godfrey J."/>
            <person name="Miner T."/>
            <person name="Herter B."/>
            <person name="Appelbaum E."/>
            <person name="Cordes M."/>
            <person name="Lek S."/>
            <person name="Wollam A."/>
            <person name="Pepin K.H."/>
            <person name="Palsikar V.B."/>
            <person name="Mitreva M."/>
            <person name="Wilson R.K."/>
        </authorList>
    </citation>
    <scope>NUCLEOTIDE SEQUENCE [LARGE SCALE GENOMIC DNA]</scope>
    <source>
        <strain evidence="1 2">ATCC 14940</strain>
    </source>
</reference>
<evidence type="ECO:0000313" key="1">
    <source>
        <dbReference type="EMBL" id="ERI73443.1"/>
    </source>
</evidence>
<proteinExistence type="predicted"/>
<dbReference type="Proteomes" id="UP000016491">
    <property type="component" value="Unassembled WGS sequence"/>
</dbReference>
<protein>
    <submittedName>
        <fullName evidence="1">Uncharacterized protein</fullName>
    </submittedName>
</protein>
<sequence length="47" mass="5569">MKALKKEIKIGFFMLLFIHGFRRFKRCFGQFAQGLLTMVLRKCKISS</sequence>